<keyword evidence="3" id="KW-1185">Reference proteome</keyword>
<dbReference type="Proteomes" id="UP000094622">
    <property type="component" value="Unassembled WGS sequence"/>
</dbReference>
<dbReference type="AlphaFoldDB" id="A0A1E3H8F5"/>
<name>A0A1E3H8F5_9HYPH</name>
<proteinExistence type="predicted"/>
<evidence type="ECO:0000313" key="2">
    <source>
        <dbReference type="EMBL" id="ODN72600.1"/>
    </source>
</evidence>
<evidence type="ECO:0000256" key="1">
    <source>
        <dbReference type="SAM" id="MobiDB-lite"/>
    </source>
</evidence>
<feature type="compositionally biased region" description="Low complexity" evidence="1">
    <location>
        <begin position="38"/>
        <end position="53"/>
    </location>
</feature>
<comment type="caution">
    <text evidence="2">The sequence shown here is derived from an EMBL/GenBank/DDBJ whole genome shotgun (WGS) entry which is preliminary data.</text>
</comment>
<accession>A0A1E3H8F5</accession>
<feature type="region of interest" description="Disordered" evidence="1">
    <location>
        <begin position="33"/>
        <end position="53"/>
    </location>
</feature>
<evidence type="ECO:0000313" key="3">
    <source>
        <dbReference type="Proteomes" id="UP000094622"/>
    </source>
</evidence>
<gene>
    <name evidence="2" type="ORF">A6302_00092</name>
</gene>
<reference evidence="2 3" key="1">
    <citation type="submission" date="2016-07" db="EMBL/GenBank/DDBJ databases">
        <title>Draft Genome Sequence of Methylobrevis pamukkalensis PK2.</title>
        <authorList>
            <person name="Vasilenko O.V."/>
            <person name="Doronina N.V."/>
            <person name="Shmareva M.N."/>
            <person name="Tarlachkov S.V."/>
            <person name="Mustakhimov I."/>
            <person name="Trotsenko Y.A."/>
        </authorList>
    </citation>
    <scope>NUCLEOTIDE SEQUENCE [LARGE SCALE GENOMIC DNA]</scope>
    <source>
        <strain evidence="2 3">PK2</strain>
    </source>
</reference>
<dbReference type="EMBL" id="MCRJ01000001">
    <property type="protein sequence ID" value="ODN72600.1"/>
    <property type="molecule type" value="Genomic_DNA"/>
</dbReference>
<sequence>MQRRHRRAHAAIWTGLAVVLPLAVAIIFTTLPKPAPDAPAVRLDAAPAAEGQP</sequence>
<dbReference type="RefSeq" id="WP_169833457.1">
    <property type="nucleotide sequence ID" value="NZ_MCRJ01000001.1"/>
</dbReference>
<protein>
    <submittedName>
        <fullName evidence="2">Uncharacterized protein</fullName>
    </submittedName>
</protein>
<organism evidence="2 3">
    <name type="scientific">Methylobrevis pamukkalensis</name>
    <dbReference type="NCBI Taxonomy" id="1439726"/>
    <lineage>
        <taxon>Bacteria</taxon>
        <taxon>Pseudomonadati</taxon>
        <taxon>Pseudomonadota</taxon>
        <taxon>Alphaproteobacteria</taxon>
        <taxon>Hyphomicrobiales</taxon>
        <taxon>Pleomorphomonadaceae</taxon>
        <taxon>Methylobrevis</taxon>
    </lineage>
</organism>